<evidence type="ECO:0000313" key="2">
    <source>
        <dbReference type="EMBL" id="RJP17912.1"/>
    </source>
</evidence>
<protein>
    <submittedName>
        <fullName evidence="2">MaoC family dehydratase</fullName>
    </submittedName>
</protein>
<proteinExistence type="predicted"/>
<dbReference type="AlphaFoldDB" id="A0A3A4NEY0"/>
<dbReference type="Pfam" id="PF01575">
    <property type="entry name" value="MaoC_dehydratas"/>
    <property type="match status" value="1"/>
</dbReference>
<dbReference type="EMBL" id="QZKU01000108">
    <property type="protein sequence ID" value="RJP17912.1"/>
    <property type="molecule type" value="Genomic_DNA"/>
</dbReference>
<dbReference type="Gene3D" id="3.10.129.10">
    <property type="entry name" value="Hotdog Thioesterase"/>
    <property type="match status" value="1"/>
</dbReference>
<dbReference type="SUPFAM" id="SSF54637">
    <property type="entry name" value="Thioesterase/thiol ester dehydrase-isomerase"/>
    <property type="match status" value="1"/>
</dbReference>
<dbReference type="InterPro" id="IPR029069">
    <property type="entry name" value="HotDog_dom_sf"/>
</dbReference>
<feature type="domain" description="MaoC-like" evidence="1">
    <location>
        <begin position="14"/>
        <end position="130"/>
    </location>
</feature>
<evidence type="ECO:0000259" key="1">
    <source>
        <dbReference type="Pfam" id="PF01575"/>
    </source>
</evidence>
<evidence type="ECO:0000313" key="3">
    <source>
        <dbReference type="Proteomes" id="UP000265882"/>
    </source>
</evidence>
<dbReference type="PANTHER" id="PTHR42993">
    <property type="entry name" value="MAOC-LIKE DEHYDRATASE DOMAIN-CONTAINING PROTEIN"/>
    <property type="match status" value="1"/>
</dbReference>
<dbReference type="PANTHER" id="PTHR42993:SF1">
    <property type="entry name" value="MAOC-LIKE DEHYDRATASE DOMAIN-CONTAINING PROTEIN"/>
    <property type="match status" value="1"/>
</dbReference>
<dbReference type="InterPro" id="IPR002539">
    <property type="entry name" value="MaoC-like_dom"/>
</dbReference>
<reference evidence="2 3" key="1">
    <citation type="journal article" date="2017" name="ISME J.">
        <title>Energy and carbon metabolisms in a deep terrestrial subsurface fluid microbial community.</title>
        <authorList>
            <person name="Momper L."/>
            <person name="Jungbluth S.P."/>
            <person name="Lee M.D."/>
            <person name="Amend J.P."/>
        </authorList>
    </citation>
    <scope>NUCLEOTIDE SEQUENCE [LARGE SCALE GENOMIC DNA]</scope>
    <source>
        <strain evidence="2">SURF_5</strain>
    </source>
</reference>
<dbReference type="InterPro" id="IPR039375">
    <property type="entry name" value="NodN-like"/>
</dbReference>
<dbReference type="CDD" id="cd03450">
    <property type="entry name" value="NodN"/>
    <property type="match status" value="1"/>
</dbReference>
<comment type="caution">
    <text evidence="2">The sequence shown here is derived from an EMBL/GenBank/DDBJ whole genome shotgun (WGS) entry which is preliminary data.</text>
</comment>
<dbReference type="Proteomes" id="UP000265882">
    <property type="component" value="Unassembled WGS sequence"/>
</dbReference>
<gene>
    <name evidence="2" type="ORF">C4520_15385</name>
</gene>
<sequence length="153" mass="16979">MAAEVLPLEQLKDRLGKEIGVSDWLQIDQKRINAFADCTGDHQWIHVDEEMAASGPFGKTIAHGYLTVSLLPYFSSDISVIPEGTRMAINYGMNKLRFVNPVPVNSKIRDRMSLTNIEEKGGGRVLVTTTHTIEIEGEDKPAAIAETLTMFFT</sequence>
<accession>A0A3A4NEY0</accession>
<name>A0A3A4NEY0_ABYX5</name>
<organism evidence="2 3">
    <name type="scientific">Abyssobacteria bacterium (strain SURF_5)</name>
    <dbReference type="NCBI Taxonomy" id="2093360"/>
    <lineage>
        <taxon>Bacteria</taxon>
        <taxon>Pseudomonadati</taxon>
        <taxon>Candidatus Hydrogenedentota</taxon>
        <taxon>Candidatus Abyssobacteria</taxon>
    </lineage>
</organism>